<feature type="domain" description="Alpha/beta hydrolase fold-3" evidence="4">
    <location>
        <begin position="121"/>
        <end position="344"/>
    </location>
</feature>
<proteinExistence type="inferred from homology"/>
<reference evidence="5" key="2">
    <citation type="submission" date="2021-04" db="EMBL/GenBank/DDBJ databases">
        <authorList>
            <person name="Gilroy R."/>
        </authorList>
    </citation>
    <scope>NUCLEOTIDE SEQUENCE</scope>
    <source>
        <strain evidence="5">ChiHjej12B11-14209</strain>
    </source>
</reference>
<dbReference type="PROSITE" id="PS01174">
    <property type="entry name" value="LIPASE_GDXG_SER"/>
    <property type="match status" value="1"/>
</dbReference>
<gene>
    <name evidence="5" type="ORF">IAA19_01830</name>
</gene>
<sequence length="367" mass="41067">MEDNRTYDAALVAAMRERERTEDVDGVPVVMKPIPDDNREHVLDPRVREVAARKRAMFAERAERAGGYSLANERWRPDKVTRDLTTGEVVETERLIGVGGTHRIDVFTYRAASAPACARVLVFLHGGGFTAGTERIYHNQMRFIAERSGALVVFPDYRLAPECPFPAAIEDAVATIEWVRDHAEELGADPERIMVAGDSAGGSLTCSCLLKDAGHLIRRAYLLFPSCDSSDYRTQSLYRWDEGCYPVAEEDRELAWSRIDRIRASAGATSEESVYVQGKTTLDDPLVSVVYATDEQLRAFPPITVAVSEYDYLRVAAEYFARRLHGLGNDVRLVRYCGCDHGFLDLFGFEPQAEEVCLDIADELARM</sequence>
<protein>
    <submittedName>
        <fullName evidence="5">Alpha/beta hydrolase</fullName>
    </submittedName>
</protein>
<dbReference type="PANTHER" id="PTHR48081:SF8">
    <property type="entry name" value="ALPHA_BETA HYDROLASE FOLD-3 DOMAIN-CONTAINING PROTEIN-RELATED"/>
    <property type="match status" value="1"/>
</dbReference>
<name>A0A9D2EYM8_9ACTN</name>
<dbReference type="SUPFAM" id="SSF53474">
    <property type="entry name" value="alpha/beta-Hydrolases"/>
    <property type="match status" value="1"/>
</dbReference>
<evidence type="ECO:0000256" key="3">
    <source>
        <dbReference type="PROSITE-ProRule" id="PRU10038"/>
    </source>
</evidence>
<comment type="similarity">
    <text evidence="1">Belongs to the 'GDXG' lipolytic enzyme family.</text>
</comment>
<evidence type="ECO:0000259" key="4">
    <source>
        <dbReference type="Pfam" id="PF07859"/>
    </source>
</evidence>
<dbReference type="Proteomes" id="UP000824062">
    <property type="component" value="Unassembled WGS sequence"/>
</dbReference>
<evidence type="ECO:0000256" key="1">
    <source>
        <dbReference type="ARBA" id="ARBA00010515"/>
    </source>
</evidence>
<reference evidence="5" key="1">
    <citation type="journal article" date="2021" name="PeerJ">
        <title>Extensive microbial diversity within the chicken gut microbiome revealed by metagenomics and culture.</title>
        <authorList>
            <person name="Gilroy R."/>
            <person name="Ravi A."/>
            <person name="Getino M."/>
            <person name="Pursley I."/>
            <person name="Horton D.L."/>
            <person name="Alikhan N.F."/>
            <person name="Baker D."/>
            <person name="Gharbi K."/>
            <person name="Hall N."/>
            <person name="Watson M."/>
            <person name="Adriaenssens E.M."/>
            <person name="Foster-Nyarko E."/>
            <person name="Jarju S."/>
            <person name="Secka A."/>
            <person name="Antonio M."/>
            <person name="Oren A."/>
            <person name="Chaudhuri R.R."/>
            <person name="La Ragione R."/>
            <person name="Hildebrand F."/>
            <person name="Pallen M.J."/>
        </authorList>
    </citation>
    <scope>NUCLEOTIDE SEQUENCE</scope>
    <source>
        <strain evidence="5">ChiHjej12B11-14209</strain>
    </source>
</reference>
<dbReference type="Pfam" id="PF07859">
    <property type="entry name" value="Abhydrolase_3"/>
    <property type="match status" value="1"/>
</dbReference>
<dbReference type="GO" id="GO:0016787">
    <property type="term" value="F:hydrolase activity"/>
    <property type="evidence" value="ECO:0007669"/>
    <property type="project" value="UniProtKB-KW"/>
</dbReference>
<comment type="caution">
    <text evidence="5">The sequence shown here is derived from an EMBL/GenBank/DDBJ whole genome shotgun (WGS) entry which is preliminary data.</text>
</comment>
<dbReference type="EMBL" id="DXBM01000019">
    <property type="protein sequence ID" value="HIZ45745.1"/>
    <property type="molecule type" value="Genomic_DNA"/>
</dbReference>
<dbReference type="InterPro" id="IPR033140">
    <property type="entry name" value="Lipase_GDXG_put_SER_AS"/>
</dbReference>
<organism evidence="5 6">
    <name type="scientific">Candidatus Olsenella pullistercoris</name>
    <dbReference type="NCBI Taxonomy" id="2838712"/>
    <lineage>
        <taxon>Bacteria</taxon>
        <taxon>Bacillati</taxon>
        <taxon>Actinomycetota</taxon>
        <taxon>Coriobacteriia</taxon>
        <taxon>Coriobacteriales</taxon>
        <taxon>Atopobiaceae</taxon>
        <taxon>Olsenella</taxon>
    </lineage>
</organism>
<dbReference type="InterPro" id="IPR013094">
    <property type="entry name" value="AB_hydrolase_3"/>
</dbReference>
<dbReference type="InterPro" id="IPR050300">
    <property type="entry name" value="GDXG_lipolytic_enzyme"/>
</dbReference>
<dbReference type="Gene3D" id="3.40.50.1820">
    <property type="entry name" value="alpha/beta hydrolase"/>
    <property type="match status" value="1"/>
</dbReference>
<evidence type="ECO:0000256" key="2">
    <source>
        <dbReference type="ARBA" id="ARBA00022801"/>
    </source>
</evidence>
<feature type="active site" evidence="3">
    <location>
        <position position="199"/>
    </location>
</feature>
<dbReference type="InterPro" id="IPR029058">
    <property type="entry name" value="AB_hydrolase_fold"/>
</dbReference>
<dbReference type="PANTHER" id="PTHR48081">
    <property type="entry name" value="AB HYDROLASE SUPERFAMILY PROTEIN C4A8.06C"/>
    <property type="match status" value="1"/>
</dbReference>
<evidence type="ECO:0000313" key="5">
    <source>
        <dbReference type="EMBL" id="HIZ45745.1"/>
    </source>
</evidence>
<dbReference type="AlphaFoldDB" id="A0A9D2EYM8"/>
<keyword evidence="2 5" id="KW-0378">Hydrolase</keyword>
<evidence type="ECO:0000313" key="6">
    <source>
        <dbReference type="Proteomes" id="UP000824062"/>
    </source>
</evidence>
<accession>A0A9D2EYM8</accession>